<comment type="caution">
    <text evidence="1">The sequence shown here is derived from an EMBL/GenBank/DDBJ whole genome shotgun (WGS) entry which is preliminary data.</text>
</comment>
<reference evidence="1" key="1">
    <citation type="submission" date="2020-01" db="EMBL/GenBank/DDBJ databases">
        <authorList>
            <person name="Mishra B."/>
        </authorList>
    </citation>
    <scope>NUCLEOTIDE SEQUENCE [LARGE SCALE GENOMIC DNA]</scope>
</reference>
<keyword evidence="2" id="KW-1185">Reference proteome</keyword>
<gene>
    <name evidence="1" type="ORF">MERR_LOCUS8754</name>
</gene>
<dbReference type="EMBL" id="CACVBM020000621">
    <property type="protein sequence ID" value="CAA7021519.1"/>
    <property type="molecule type" value="Genomic_DNA"/>
</dbReference>
<proteinExistence type="predicted"/>
<protein>
    <submittedName>
        <fullName evidence="1">Uncharacterized protein</fullName>
    </submittedName>
</protein>
<dbReference type="AlphaFoldDB" id="A0A6D2I0F6"/>
<accession>A0A6D2I0F6</accession>
<name>A0A6D2I0F6_9BRAS</name>
<evidence type="ECO:0000313" key="1">
    <source>
        <dbReference type="EMBL" id="CAA7021519.1"/>
    </source>
</evidence>
<sequence>MGRDCAKEDSKHYLGFVLSDPRLRPRLLGPLYTPNPPWASSYRYPNMSRYKMSFSLMVDPNCLILLRRDELLKYLYSKTKIISFGRREVLRSRPNFRSFVYAR</sequence>
<dbReference type="Proteomes" id="UP000467841">
    <property type="component" value="Unassembled WGS sequence"/>
</dbReference>
<evidence type="ECO:0000313" key="2">
    <source>
        <dbReference type="Proteomes" id="UP000467841"/>
    </source>
</evidence>
<organism evidence="1 2">
    <name type="scientific">Microthlaspi erraticum</name>
    <dbReference type="NCBI Taxonomy" id="1685480"/>
    <lineage>
        <taxon>Eukaryota</taxon>
        <taxon>Viridiplantae</taxon>
        <taxon>Streptophyta</taxon>
        <taxon>Embryophyta</taxon>
        <taxon>Tracheophyta</taxon>
        <taxon>Spermatophyta</taxon>
        <taxon>Magnoliopsida</taxon>
        <taxon>eudicotyledons</taxon>
        <taxon>Gunneridae</taxon>
        <taxon>Pentapetalae</taxon>
        <taxon>rosids</taxon>
        <taxon>malvids</taxon>
        <taxon>Brassicales</taxon>
        <taxon>Brassicaceae</taxon>
        <taxon>Coluteocarpeae</taxon>
        <taxon>Microthlaspi</taxon>
    </lineage>
</organism>